<name>A0A4Q9PVU2_9APHY</name>
<reference evidence="3 4" key="1">
    <citation type="submission" date="2019-01" db="EMBL/GenBank/DDBJ databases">
        <title>Draft genome sequences of three monokaryotic isolates of the white-rot basidiomycete fungus Dichomitus squalens.</title>
        <authorList>
            <consortium name="DOE Joint Genome Institute"/>
            <person name="Lopez S.C."/>
            <person name="Andreopoulos B."/>
            <person name="Pangilinan J."/>
            <person name="Lipzen A."/>
            <person name="Riley R."/>
            <person name="Ahrendt S."/>
            <person name="Ng V."/>
            <person name="Barry K."/>
            <person name="Daum C."/>
            <person name="Grigoriev I.V."/>
            <person name="Hilden K.S."/>
            <person name="Makela M.R."/>
            <person name="de Vries R.P."/>
        </authorList>
    </citation>
    <scope>NUCLEOTIDE SEQUENCE [LARGE SCALE GENOMIC DNA]</scope>
    <source>
        <strain evidence="3 4">CBS 464.89</strain>
        <strain evidence="2">OM18370.1</strain>
    </source>
</reference>
<accession>A0A4Q9PVU2</accession>
<evidence type="ECO:0000313" key="4">
    <source>
        <dbReference type="Proteomes" id="UP000292082"/>
    </source>
</evidence>
<dbReference type="AlphaFoldDB" id="A0A4Q9PVU2"/>
<protein>
    <submittedName>
        <fullName evidence="3">Uncharacterized protein</fullName>
    </submittedName>
</protein>
<gene>
    <name evidence="3" type="ORF">BD310DRAFT_948544</name>
    <name evidence="2" type="ORF">BD311DRAFT_672787</name>
</gene>
<dbReference type="Proteomes" id="UP000292082">
    <property type="component" value="Unassembled WGS sequence"/>
</dbReference>
<keyword evidence="4" id="KW-1185">Reference proteome</keyword>
<dbReference type="EMBL" id="ML143490">
    <property type="protein sequence ID" value="TBU23989.1"/>
    <property type="molecule type" value="Genomic_DNA"/>
</dbReference>
<dbReference type="EMBL" id="ML145122">
    <property type="protein sequence ID" value="TBU58635.1"/>
    <property type="molecule type" value="Genomic_DNA"/>
</dbReference>
<proteinExistence type="predicted"/>
<evidence type="ECO:0000256" key="1">
    <source>
        <dbReference type="SAM" id="MobiDB-lite"/>
    </source>
</evidence>
<dbReference type="Proteomes" id="UP000292957">
    <property type="component" value="Unassembled WGS sequence"/>
</dbReference>
<feature type="region of interest" description="Disordered" evidence="1">
    <location>
        <begin position="32"/>
        <end position="54"/>
    </location>
</feature>
<organism evidence="3 4">
    <name type="scientific">Dichomitus squalens</name>
    <dbReference type="NCBI Taxonomy" id="114155"/>
    <lineage>
        <taxon>Eukaryota</taxon>
        <taxon>Fungi</taxon>
        <taxon>Dikarya</taxon>
        <taxon>Basidiomycota</taxon>
        <taxon>Agaricomycotina</taxon>
        <taxon>Agaricomycetes</taxon>
        <taxon>Polyporales</taxon>
        <taxon>Polyporaceae</taxon>
        <taxon>Dichomitus</taxon>
    </lineage>
</organism>
<evidence type="ECO:0000313" key="2">
    <source>
        <dbReference type="EMBL" id="TBU23989.1"/>
    </source>
</evidence>
<sequence>MAPPANLQNLTAAQVQRCPTLLVSAFKVANDPDEDDEHAAEATKNALDSKVKIW</sequence>
<evidence type="ECO:0000313" key="3">
    <source>
        <dbReference type="EMBL" id="TBU58635.1"/>
    </source>
</evidence>